<organism evidence="1 2">
    <name type="scientific">Candidatus Kaiserbacteria bacterium CG_4_9_14_0_2_um_filter_41_32</name>
    <dbReference type="NCBI Taxonomy" id="1974601"/>
    <lineage>
        <taxon>Bacteria</taxon>
        <taxon>Candidatus Kaiseribacteriota</taxon>
    </lineage>
</organism>
<comment type="caution">
    <text evidence="1">The sequence shown here is derived from an EMBL/GenBank/DDBJ whole genome shotgun (WGS) entry which is preliminary data.</text>
</comment>
<name>A0A2M8FFW1_9BACT</name>
<sequence length="78" mass="9254">MYPRAAHLTALIFSEHETFYHRHYICIVEHHPVDRLSLFVTSYRMGKRAVFLDMILDIFKSNAIQRVTLAYLAPEKFL</sequence>
<proteinExistence type="predicted"/>
<evidence type="ECO:0000313" key="1">
    <source>
        <dbReference type="EMBL" id="PJC56482.1"/>
    </source>
</evidence>
<accession>A0A2M8FFW1</accession>
<evidence type="ECO:0000313" key="2">
    <source>
        <dbReference type="Proteomes" id="UP000230391"/>
    </source>
</evidence>
<reference evidence="2" key="1">
    <citation type="submission" date="2017-09" db="EMBL/GenBank/DDBJ databases">
        <title>Depth-based differentiation of microbial function through sediment-hosted aquifers and enrichment of novel symbionts in the deep terrestrial subsurface.</title>
        <authorList>
            <person name="Probst A.J."/>
            <person name="Ladd B."/>
            <person name="Jarett J.K."/>
            <person name="Geller-Mcgrath D.E."/>
            <person name="Sieber C.M.K."/>
            <person name="Emerson J.B."/>
            <person name="Anantharaman K."/>
            <person name="Thomas B.C."/>
            <person name="Malmstrom R."/>
            <person name="Stieglmeier M."/>
            <person name="Klingl A."/>
            <person name="Woyke T."/>
            <person name="Ryan C.M."/>
            <person name="Banfield J.F."/>
        </authorList>
    </citation>
    <scope>NUCLEOTIDE SEQUENCE [LARGE SCALE GENOMIC DNA]</scope>
</reference>
<dbReference type="Proteomes" id="UP000230391">
    <property type="component" value="Unassembled WGS sequence"/>
</dbReference>
<dbReference type="EMBL" id="PFRD01000003">
    <property type="protein sequence ID" value="PJC56482.1"/>
    <property type="molecule type" value="Genomic_DNA"/>
</dbReference>
<gene>
    <name evidence="1" type="ORF">CO026_00065</name>
</gene>
<dbReference type="AlphaFoldDB" id="A0A2M8FFW1"/>
<protein>
    <submittedName>
        <fullName evidence="1">Uncharacterized protein</fullName>
    </submittedName>
</protein>